<dbReference type="InterPro" id="IPR003591">
    <property type="entry name" value="Leu-rich_rpt_typical-subtyp"/>
</dbReference>
<evidence type="ECO:0000313" key="8">
    <source>
        <dbReference type="Proteomes" id="UP000050525"/>
    </source>
</evidence>
<keyword evidence="3" id="KW-0677">Repeat</keyword>
<evidence type="ECO:0000256" key="3">
    <source>
        <dbReference type="ARBA" id="ARBA00022737"/>
    </source>
</evidence>
<feature type="signal peptide" evidence="5">
    <location>
        <begin position="1"/>
        <end position="28"/>
    </location>
</feature>
<protein>
    <submittedName>
        <fullName evidence="7">Platelet glycoprotein Ib alpha chain-like</fullName>
    </submittedName>
</protein>
<evidence type="ECO:0000256" key="5">
    <source>
        <dbReference type="SAM" id="SignalP"/>
    </source>
</evidence>
<dbReference type="PANTHER" id="PTHR23120">
    <property type="entry name" value="MAESTRO-RELATED HEAT DOMAIN-CONTAINING"/>
    <property type="match status" value="1"/>
</dbReference>
<dbReference type="SUPFAM" id="SSF52058">
    <property type="entry name" value="L domain-like"/>
    <property type="match status" value="1"/>
</dbReference>
<dbReference type="GO" id="GO:0005737">
    <property type="term" value="C:cytoplasm"/>
    <property type="evidence" value="ECO:0007669"/>
    <property type="project" value="TreeGrafter"/>
</dbReference>
<dbReference type="InterPro" id="IPR045206">
    <property type="entry name" value="Maestro_heat-like_prot"/>
</dbReference>
<accession>A0A151MAF1</accession>
<dbReference type="SMART" id="SM00082">
    <property type="entry name" value="LRRCT"/>
    <property type="match status" value="1"/>
</dbReference>
<evidence type="ECO:0000313" key="7">
    <source>
        <dbReference type="EMBL" id="KYO21507.1"/>
    </source>
</evidence>
<organism evidence="7 8">
    <name type="scientific">Alligator mississippiensis</name>
    <name type="common">American alligator</name>
    <dbReference type="NCBI Taxonomy" id="8496"/>
    <lineage>
        <taxon>Eukaryota</taxon>
        <taxon>Metazoa</taxon>
        <taxon>Chordata</taxon>
        <taxon>Craniata</taxon>
        <taxon>Vertebrata</taxon>
        <taxon>Euteleostomi</taxon>
        <taxon>Archelosauria</taxon>
        <taxon>Archosauria</taxon>
        <taxon>Crocodylia</taxon>
        <taxon>Alligatoridae</taxon>
        <taxon>Alligatorinae</taxon>
        <taxon>Alligator</taxon>
    </lineage>
</organism>
<keyword evidence="2 5" id="KW-0732">Signal</keyword>
<dbReference type="Gene3D" id="1.25.10.10">
    <property type="entry name" value="Leucine-rich Repeat Variant"/>
    <property type="match status" value="1"/>
</dbReference>
<dbReference type="AlphaFoldDB" id="A0A151MAF1"/>
<comment type="caution">
    <text evidence="7">The sequence shown here is derived from an EMBL/GenBank/DDBJ whole genome shotgun (WGS) entry which is preliminary data.</text>
</comment>
<dbReference type="InterPro" id="IPR000483">
    <property type="entry name" value="Cys-rich_flank_reg_C"/>
</dbReference>
<feature type="chain" id="PRO_5007584922" evidence="5">
    <location>
        <begin position="29"/>
        <end position="925"/>
    </location>
</feature>
<proteinExistence type="predicted"/>
<dbReference type="Pfam" id="PF23227">
    <property type="entry name" value="HEAT_MROH2B_C"/>
    <property type="match status" value="1"/>
</dbReference>
<dbReference type="PANTHER" id="PTHR23120:SF42">
    <property type="entry name" value="MAESTRO HEAT-LIKE REPEAT FAMILY MEMBER 3"/>
    <property type="match status" value="1"/>
</dbReference>
<name>A0A151MAF1_ALLMI</name>
<dbReference type="PROSITE" id="PS51450">
    <property type="entry name" value="LRR"/>
    <property type="match status" value="2"/>
</dbReference>
<dbReference type="InterPro" id="IPR001611">
    <property type="entry name" value="Leu-rich_rpt"/>
</dbReference>
<sequence>MVSVSPRPMLPPAPACLALLALVFVASAVDPGEVCQIEMNQIKDRLQANCTWLGLSTVPSKLSTDIGILLLGSNHLASVSTSSFQYLPMLIGLDLSHNGLKSFHAGPPLPLLQELILSHNALGALPPLQGLPALLHLGLAYNSIKDLAPKAFQSLEKLEELELKGNQLQRLPEDTFAGLAVLRDLDLSNNALEELPLGLLTKLEALETLRLSGNHLRTVPTGFFPEDRFFPYIFLDKNPWHCNCSLAYLRDWITENEPGIYYQEEGLDKTKVENDPESVKCDSPAHYKGTPVIHFTQVCSKEGDKDTSVPKPELMDLPLSPINVSFATMASTSPLPPTRTPVPSTSTPVPSTSTTVPLTGTLVFKPPEAMKVTLDPATAHPQLILSEYRKSKEQCKKEPRGEVGAVLVSALPGRRETGAASRKVQCLCQSLADSPSCARSSGVMEPGREKEECLAYIQAFLEGNKEVTSHLSKSFLHPACQQEVQAHYPQLCMALLFRLTHLVQPEPQGINFFWGEYRSQKMLIPATPVRSAVGDLRALMQGAGYVEQIISIQKQGGWDMMMSFEAHHRGVGLLARAMRKNPVEERSWMIHHLLNVLRSGDKTQHLSALVFLVELLHCADLSYQLEEVVLRLRWQLSNQKLLVRWLALQGLLNLACQPEKVVTLHYLLPELLEQLKEADRDVIAKALMVIRHILTTLGRRRASRAALLVAEKILPFFDDVSSRLRFLTISLFGDLLRLVQRMDKQSMKMYVLKSLVSLFFHLEDVNPKVSESSWDTLFTAAALLGWTEIQPLIQRKETWKICECLLMRNRRRADDFLIESLVYIESPQDPIREAAVRFIGLAARQIEDQNEEKLHKLCSILNDLLLDQKPSVSTLASQTLLILKVTWNQPAAGCTLGALFTACLPFCGGDSHGERHEKQQQPVPS</sequence>
<dbReference type="EMBL" id="AKHW03006295">
    <property type="protein sequence ID" value="KYO21507.1"/>
    <property type="molecule type" value="Genomic_DNA"/>
</dbReference>
<dbReference type="InterPro" id="IPR016024">
    <property type="entry name" value="ARM-type_fold"/>
</dbReference>
<dbReference type="SUPFAM" id="SSF48371">
    <property type="entry name" value="ARM repeat"/>
    <property type="match status" value="1"/>
</dbReference>
<dbReference type="InterPro" id="IPR032675">
    <property type="entry name" value="LRR_dom_sf"/>
</dbReference>
<evidence type="ECO:0000256" key="4">
    <source>
        <dbReference type="SAM" id="MobiDB-lite"/>
    </source>
</evidence>
<evidence type="ECO:0000259" key="6">
    <source>
        <dbReference type="SMART" id="SM00082"/>
    </source>
</evidence>
<dbReference type="Gene3D" id="3.80.10.10">
    <property type="entry name" value="Ribonuclease Inhibitor"/>
    <property type="match status" value="1"/>
</dbReference>
<keyword evidence="8" id="KW-1185">Reference proteome</keyword>
<dbReference type="STRING" id="8496.A0A151MAF1"/>
<keyword evidence="1" id="KW-0433">Leucine-rich repeat</keyword>
<gene>
    <name evidence="7" type="ORF">Y1Q_0001695</name>
</gene>
<feature type="domain" description="LRRCT" evidence="6">
    <location>
        <begin position="238"/>
        <end position="300"/>
    </location>
</feature>
<evidence type="ECO:0000256" key="1">
    <source>
        <dbReference type="ARBA" id="ARBA00022614"/>
    </source>
</evidence>
<dbReference type="InterPro" id="IPR055406">
    <property type="entry name" value="HEAT_Maestro"/>
</dbReference>
<feature type="compositionally biased region" description="Low complexity" evidence="4">
    <location>
        <begin position="341"/>
        <end position="354"/>
    </location>
</feature>
<reference evidence="7 8" key="1">
    <citation type="journal article" date="2012" name="Genome Biol.">
        <title>Sequencing three crocodilian genomes to illuminate the evolution of archosaurs and amniotes.</title>
        <authorList>
            <person name="St John J.A."/>
            <person name="Braun E.L."/>
            <person name="Isberg S.R."/>
            <person name="Miles L.G."/>
            <person name="Chong A.Y."/>
            <person name="Gongora J."/>
            <person name="Dalzell P."/>
            <person name="Moran C."/>
            <person name="Bed'hom B."/>
            <person name="Abzhanov A."/>
            <person name="Burgess S.C."/>
            <person name="Cooksey A.M."/>
            <person name="Castoe T.A."/>
            <person name="Crawford N.G."/>
            <person name="Densmore L.D."/>
            <person name="Drew J.C."/>
            <person name="Edwards S.V."/>
            <person name="Faircloth B.C."/>
            <person name="Fujita M.K."/>
            <person name="Greenwold M.J."/>
            <person name="Hoffmann F.G."/>
            <person name="Howard J.M."/>
            <person name="Iguchi T."/>
            <person name="Janes D.E."/>
            <person name="Khan S.Y."/>
            <person name="Kohno S."/>
            <person name="de Koning A.J."/>
            <person name="Lance S.L."/>
            <person name="McCarthy F.M."/>
            <person name="McCormack J.E."/>
            <person name="Merchant M.E."/>
            <person name="Peterson D.G."/>
            <person name="Pollock D.D."/>
            <person name="Pourmand N."/>
            <person name="Raney B.J."/>
            <person name="Roessler K.A."/>
            <person name="Sanford J.R."/>
            <person name="Sawyer R.H."/>
            <person name="Schmidt C.J."/>
            <person name="Triplett E.W."/>
            <person name="Tuberville T.D."/>
            <person name="Venegas-Anaya M."/>
            <person name="Howard J.T."/>
            <person name="Jarvis E.D."/>
            <person name="Guillette L.J.Jr."/>
            <person name="Glenn T.C."/>
            <person name="Green R.E."/>
            <person name="Ray D.A."/>
        </authorList>
    </citation>
    <scope>NUCLEOTIDE SEQUENCE [LARGE SCALE GENOMIC DNA]</scope>
    <source>
        <strain evidence="7">KSC_2009_1</strain>
    </source>
</reference>
<dbReference type="InterPro" id="IPR011989">
    <property type="entry name" value="ARM-like"/>
</dbReference>
<dbReference type="SMART" id="SM00369">
    <property type="entry name" value="LRR_TYP"/>
    <property type="match status" value="6"/>
</dbReference>
<dbReference type="Pfam" id="PF13855">
    <property type="entry name" value="LRR_8"/>
    <property type="match status" value="2"/>
</dbReference>
<dbReference type="Proteomes" id="UP000050525">
    <property type="component" value="Unassembled WGS sequence"/>
</dbReference>
<dbReference type="eggNOG" id="KOG0619">
    <property type="taxonomic scope" value="Eukaryota"/>
</dbReference>
<feature type="region of interest" description="Disordered" evidence="4">
    <location>
        <begin position="331"/>
        <end position="354"/>
    </location>
</feature>
<evidence type="ECO:0000256" key="2">
    <source>
        <dbReference type="ARBA" id="ARBA00022729"/>
    </source>
</evidence>